<dbReference type="Proteomes" id="UP000761534">
    <property type="component" value="Unassembled WGS sequence"/>
</dbReference>
<dbReference type="InterPro" id="IPR021858">
    <property type="entry name" value="Fun_TF"/>
</dbReference>
<sequence length="491" mass="54054">MSTQKPEKDSGTESTSNVTSPTGSLLAVPTPARDQQRRLSGGSTGSEAGSPQSVKMEDQSGGGNSHKGKKRRPHSKSRRGCATCKRRRVKCDETHPICKNCEHMALECSFNVGMNNASKSPSTGPNGQVARGSLNMMDIRLFYHYTTESFKTIVQAGIQNDKIWGSDVPMLAFDYPFLMHSILMFAATHLSRTHRGVPDNVITVHRGDALRLLREEVKRVNEQNLDALVAASILLILDSLANASTPDTTSVRSLPASAWLHHVRGAATILLSVCPLPPESRFYKLVNVELSDLAEPGAMPIRGVSNLQCFDDDVADLYPVHTTSPYYQTLAYLDKIFHQRYKADFILRVFAFPALLDRNLIELLIKGDHSAKRIIKVYYKLVRSFTAEMKESVWFLEGVSKVLPIDMDSEYGGLGFITNALPVVDSLEKVLEGFDASILAGMNVASDMNLGVAGVDSGNRYEAAGLTEINPSDLPGIHEEREPWNDVLNKF</sequence>
<gene>
    <name evidence="3" type="ORF">TRICI_002242</name>
</gene>
<feature type="compositionally biased region" description="Polar residues" evidence="1">
    <location>
        <begin position="12"/>
        <end position="23"/>
    </location>
</feature>
<keyword evidence="4" id="KW-1185">Reference proteome</keyword>
<dbReference type="VEuPathDB" id="FungiDB:TRICI_002242"/>
<dbReference type="EMBL" id="SWFS01000155">
    <property type="protein sequence ID" value="KAA8915597.1"/>
    <property type="molecule type" value="Genomic_DNA"/>
</dbReference>
<feature type="compositionally biased region" description="Basic and acidic residues" evidence="1">
    <location>
        <begin position="1"/>
        <end position="11"/>
    </location>
</feature>
<feature type="domain" description="Zn(2)-C6 fungal-type" evidence="2">
    <location>
        <begin position="80"/>
        <end position="110"/>
    </location>
</feature>
<proteinExistence type="predicted"/>
<feature type="compositionally biased region" description="Basic residues" evidence="1">
    <location>
        <begin position="66"/>
        <end position="84"/>
    </location>
</feature>
<evidence type="ECO:0000313" key="3">
    <source>
        <dbReference type="EMBL" id="KAA8915597.1"/>
    </source>
</evidence>
<feature type="region of interest" description="Disordered" evidence="1">
    <location>
        <begin position="1"/>
        <end position="84"/>
    </location>
</feature>
<evidence type="ECO:0000313" key="4">
    <source>
        <dbReference type="Proteomes" id="UP000761534"/>
    </source>
</evidence>
<organism evidence="3 4">
    <name type="scientific">Trichomonascus ciferrii</name>
    <dbReference type="NCBI Taxonomy" id="44093"/>
    <lineage>
        <taxon>Eukaryota</taxon>
        <taxon>Fungi</taxon>
        <taxon>Dikarya</taxon>
        <taxon>Ascomycota</taxon>
        <taxon>Saccharomycotina</taxon>
        <taxon>Dipodascomycetes</taxon>
        <taxon>Dipodascales</taxon>
        <taxon>Trichomonascaceae</taxon>
        <taxon>Trichomonascus</taxon>
        <taxon>Trichomonascus ciferrii complex</taxon>
    </lineage>
</organism>
<dbReference type="CDD" id="cd00067">
    <property type="entry name" value="GAL4"/>
    <property type="match status" value="1"/>
</dbReference>
<accession>A0A642V758</accession>
<dbReference type="OrthoDB" id="416217at2759"/>
<dbReference type="SUPFAM" id="SSF57701">
    <property type="entry name" value="Zn2/Cys6 DNA-binding domain"/>
    <property type="match status" value="1"/>
</dbReference>
<dbReference type="InterPro" id="IPR053157">
    <property type="entry name" value="Sterol_Uptake_Regulator"/>
</dbReference>
<dbReference type="GO" id="GO:0001228">
    <property type="term" value="F:DNA-binding transcription activator activity, RNA polymerase II-specific"/>
    <property type="evidence" value="ECO:0007669"/>
    <property type="project" value="TreeGrafter"/>
</dbReference>
<dbReference type="PROSITE" id="PS50048">
    <property type="entry name" value="ZN2_CY6_FUNGAL_2"/>
    <property type="match status" value="1"/>
</dbReference>
<dbReference type="AlphaFoldDB" id="A0A642V758"/>
<dbReference type="InterPro" id="IPR036864">
    <property type="entry name" value="Zn2-C6_fun-type_DNA-bd_sf"/>
</dbReference>
<dbReference type="SMART" id="SM00066">
    <property type="entry name" value="GAL4"/>
    <property type="match status" value="1"/>
</dbReference>
<reference evidence="3" key="1">
    <citation type="journal article" date="2019" name="G3 (Bethesda)">
        <title>Genome Assemblies of Two Rare Opportunistic Yeast Pathogens: Diutina rugosa (syn. Candida rugosa) and Trichomonascus ciferrii (syn. Candida ciferrii).</title>
        <authorList>
            <person name="Mixao V."/>
            <person name="Saus E."/>
            <person name="Hansen A.P."/>
            <person name="Lass-Florl C."/>
            <person name="Gabaldon T."/>
        </authorList>
    </citation>
    <scope>NUCLEOTIDE SEQUENCE</scope>
    <source>
        <strain evidence="3">CBS 4856</strain>
    </source>
</reference>
<dbReference type="Pfam" id="PF00172">
    <property type="entry name" value="Zn_clus"/>
    <property type="match status" value="1"/>
</dbReference>
<protein>
    <recommendedName>
        <fullName evidence="2">Zn(2)-C6 fungal-type domain-containing protein</fullName>
    </recommendedName>
</protein>
<dbReference type="PANTHER" id="PTHR47784:SF5">
    <property type="entry name" value="STEROL UPTAKE CONTROL PROTEIN 2"/>
    <property type="match status" value="1"/>
</dbReference>
<dbReference type="Pfam" id="PF11951">
    <property type="entry name" value="Fungal_trans_2"/>
    <property type="match status" value="1"/>
</dbReference>
<evidence type="ECO:0000259" key="2">
    <source>
        <dbReference type="PROSITE" id="PS50048"/>
    </source>
</evidence>
<dbReference type="PROSITE" id="PS00463">
    <property type="entry name" value="ZN2_CY6_FUNGAL_1"/>
    <property type="match status" value="1"/>
</dbReference>
<name>A0A642V758_9ASCO</name>
<comment type="caution">
    <text evidence="3">The sequence shown here is derived from an EMBL/GenBank/DDBJ whole genome shotgun (WGS) entry which is preliminary data.</text>
</comment>
<dbReference type="GO" id="GO:0008270">
    <property type="term" value="F:zinc ion binding"/>
    <property type="evidence" value="ECO:0007669"/>
    <property type="project" value="InterPro"/>
</dbReference>
<evidence type="ECO:0000256" key="1">
    <source>
        <dbReference type="SAM" id="MobiDB-lite"/>
    </source>
</evidence>
<dbReference type="Gene3D" id="4.10.240.10">
    <property type="entry name" value="Zn(2)-C6 fungal-type DNA-binding domain"/>
    <property type="match status" value="1"/>
</dbReference>
<dbReference type="InterPro" id="IPR001138">
    <property type="entry name" value="Zn2Cys6_DnaBD"/>
</dbReference>
<dbReference type="PANTHER" id="PTHR47784">
    <property type="entry name" value="STEROL UPTAKE CONTROL PROTEIN 2"/>
    <property type="match status" value="1"/>
</dbReference>